<dbReference type="InterPro" id="IPR014871">
    <property type="entry name" value="dUTPase/dCTP_pyrophosphatase"/>
</dbReference>
<sequence>MKIDIGKILELQKELDDNIHKKHNINENEVFEKRRLALIVEICEMINVNRCFKFWSLKKDYDKQVLGDEFVDCLHFILSISLHFGLDETEYEIKDVTYDDNQLTLKVLDLINLANKIKNRNDCKEFIVHLFELAHTFGFTAQDIIDFYIKKNEINFKRQQENY</sequence>
<gene>
    <name evidence="1" type="ORF">EER00_02805</name>
</gene>
<name>A0A6P1LLJ9_MALIO</name>
<dbReference type="PIRSF" id="PIRSF030140">
    <property type="entry name" value="UCP030140"/>
    <property type="match status" value="1"/>
</dbReference>
<dbReference type="SUPFAM" id="SSF101386">
    <property type="entry name" value="all-alpha NTP pyrophosphatases"/>
    <property type="match status" value="1"/>
</dbReference>
<dbReference type="InterPro" id="IPR016947">
    <property type="entry name" value="UCP030140"/>
</dbReference>
<protein>
    <submittedName>
        <fullName evidence="1">dUTP diphosphatase</fullName>
    </submittedName>
</protein>
<evidence type="ECO:0000313" key="2">
    <source>
        <dbReference type="Proteomes" id="UP000464283"/>
    </source>
</evidence>
<reference evidence="2" key="1">
    <citation type="submission" date="2018-11" db="EMBL/GenBank/DDBJ databases">
        <title>The first complete genome sequence of Mycoplasma iowae strain 695.</title>
        <authorList>
            <person name="Ghanem M."/>
            <person name="El-Gazzar M."/>
        </authorList>
    </citation>
    <scope>NUCLEOTIDE SEQUENCE [LARGE SCALE GENOMIC DNA]</scope>
    <source>
        <strain evidence="2">695</strain>
    </source>
</reference>
<dbReference type="KEGG" id="miw:EER00_02805"/>
<proteinExistence type="predicted"/>
<dbReference type="GeneID" id="96867111"/>
<dbReference type="Gene3D" id="1.10.4010.10">
    <property type="entry name" value="Type II deoxyuridine triphosphatase"/>
    <property type="match status" value="1"/>
</dbReference>
<evidence type="ECO:0000313" key="1">
    <source>
        <dbReference type="EMBL" id="QHG89803.1"/>
    </source>
</evidence>
<dbReference type="CDD" id="cd11527">
    <property type="entry name" value="NTP-PPase_dUTPase"/>
    <property type="match status" value="1"/>
</dbReference>
<dbReference type="RefSeq" id="WP_004024816.1">
    <property type="nucleotide sequence ID" value="NZ_AGFP01000013.1"/>
</dbReference>
<accession>A0A6P1LLJ9</accession>
<dbReference type="Pfam" id="PF08761">
    <property type="entry name" value="dUTPase_2"/>
    <property type="match status" value="1"/>
</dbReference>
<dbReference type="EMBL" id="CP033512">
    <property type="protein sequence ID" value="QHG89803.1"/>
    <property type="molecule type" value="Genomic_DNA"/>
</dbReference>
<dbReference type="AlphaFoldDB" id="A0A6P1LLJ9"/>
<organism evidence="1 2">
    <name type="scientific">Malacoplasma iowae 695</name>
    <dbReference type="NCBI Taxonomy" id="1048830"/>
    <lineage>
        <taxon>Bacteria</taxon>
        <taxon>Bacillati</taxon>
        <taxon>Mycoplasmatota</taxon>
        <taxon>Mycoplasmoidales</taxon>
        <taxon>Mycoplasmoidaceae</taxon>
        <taxon>Malacoplasma</taxon>
    </lineage>
</organism>
<dbReference type="OrthoDB" id="5506143at2"/>
<dbReference type="Proteomes" id="UP000464283">
    <property type="component" value="Chromosome"/>
</dbReference>